<name>A0A816B1B6_ADIRI</name>
<dbReference type="SMART" id="SM00389">
    <property type="entry name" value="HOX"/>
    <property type="match status" value="1"/>
</dbReference>
<keyword evidence="2 5" id="KW-0238">DNA-binding</keyword>
<dbReference type="Pfam" id="PF16493">
    <property type="entry name" value="Meis_PKNOX_N"/>
    <property type="match status" value="1"/>
</dbReference>
<dbReference type="EMBL" id="CAJNOR010006829">
    <property type="protein sequence ID" value="CAF1604350.1"/>
    <property type="molecule type" value="Genomic_DNA"/>
</dbReference>
<evidence type="ECO:0000256" key="5">
    <source>
        <dbReference type="PROSITE-ProRule" id="PRU00108"/>
    </source>
</evidence>
<evidence type="ECO:0000256" key="2">
    <source>
        <dbReference type="ARBA" id="ARBA00023125"/>
    </source>
</evidence>
<dbReference type="CDD" id="cd00086">
    <property type="entry name" value="homeodomain"/>
    <property type="match status" value="1"/>
</dbReference>
<comment type="subcellular location">
    <subcellularLocation>
        <location evidence="5">Nucleus</location>
    </subcellularLocation>
</comment>
<comment type="caution">
    <text evidence="9">The sequence shown here is derived from an EMBL/GenBank/DDBJ whole genome shotgun (WGS) entry which is preliminary data.</text>
</comment>
<dbReference type="SUPFAM" id="SSF46689">
    <property type="entry name" value="Homeodomain-like"/>
    <property type="match status" value="1"/>
</dbReference>
<dbReference type="InterPro" id="IPR001356">
    <property type="entry name" value="HD"/>
</dbReference>
<organism evidence="9 10">
    <name type="scientific">Adineta ricciae</name>
    <name type="common">Rotifer</name>
    <dbReference type="NCBI Taxonomy" id="249248"/>
    <lineage>
        <taxon>Eukaryota</taxon>
        <taxon>Metazoa</taxon>
        <taxon>Spiralia</taxon>
        <taxon>Gnathifera</taxon>
        <taxon>Rotifera</taxon>
        <taxon>Eurotatoria</taxon>
        <taxon>Bdelloidea</taxon>
        <taxon>Adinetida</taxon>
        <taxon>Adinetidae</taxon>
        <taxon>Adineta</taxon>
    </lineage>
</organism>
<protein>
    <recommendedName>
        <fullName evidence="7">Homeobox domain-containing protein</fullName>
    </recommendedName>
</protein>
<keyword evidence="10" id="KW-1185">Reference proteome</keyword>
<feature type="DNA-binding region" description="Homeobox" evidence="5">
    <location>
        <begin position="165"/>
        <end position="227"/>
    </location>
</feature>
<dbReference type="InterPro" id="IPR008422">
    <property type="entry name" value="KN_HD"/>
</dbReference>
<dbReference type="GO" id="GO:0005634">
    <property type="term" value="C:nucleus"/>
    <property type="evidence" value="ECO:0007669"/>
    <property type="project" value="UniProtKB-SubCell"/>
</dbReference>
<gene>
    <name evidence="8" type="ORF">EDS130_LOCUS6689</name>
    <name evidence="9" type="ORF">XAT740_LOCUS48098</name>
</gene>
<dbReference type="InterPro" id="IPR050224">
    <property type="entry name" value="TALE_homeobox"/>
</dbReference>
<dbReference type="GO" id="GO:0006355">
    <property type="term" value="P:regulation of DNA-templated transcription"/>
    <property type="evidence" value="ECO:0007669"/>
    <property type="project" value="InterPro"/>
</dbReference>
<feature type="region of interest" description="Disordered" evidence="6">
    <location>
        <begin position="109"/>
        <end position="132"/>
    </location>
</feature>
<dbReference type="InterPro" id="IPR009057">
    <property type="entry name" value="Homeodomain-like_sf"/>
</dbReference>
<keyword evidence="4 5" id="KW-0539">Nucleus</keyword>
<dbReference type="EMBL" id="CAJNOJ010000019">
    <property type="protein sequence ID" value="CAF0837925.1"/>
    <property type="molecule type" value="Genomic_DNA"/>
</dbReference>
<dbReference type="PROSITE" id="PS50071">
    <property type="entry name" value="HOMEOBOX_2"/>
    <property type="match status" value="1"/>
</dbReference>
<dbReference type="InterPro" id="IPR032453">
    <property type="entry name" value="PKNOX/Meis_N"/>
</dbReference>
<reference evidence="9" key="1">
    <citation type="submission" date="2021-02" db="EMBL/GenBank/DDBJ databases">
        <authorList>
            <person name="Nowell W R."/>
        </authorList>
    </citation>
    <scope>NUCLEOTIDE SEQUENCE</scope>
</reference>
<evidence type="ECO:0000313" key="8">
    <source>
        <dbReference type="EMBL" id="CAF0837925.1"/>
    </source>
</evidence>
<evidence type="ECO:0000256" key="1">
    <source>
        <dbReference type="ARBA" id="ARBA00009661"/>
    </source>
</evidence>
<proteinExistence type="inferred from homology"/>
<dbReference type="Gene3D" id="1.10.10.60">
    <property type="entry name" value="Homeodomain-like"/>
    <property type="match status" value="1"/>
</dbReference>
<evidence type="ECO:0000256" key="6">
    <source>
        <dbReference type="SAM" id="MobiDB-lite"/>
    </source>
</evidence>
<dbReference type="FunFam" id="1.10.10.60:FF:000004">
    <property type="entry name" value="Meis2 homeobox isoform 2c"/>
    <property type="match status" value="1"/>
</dbReference>
<sequence>MNSTKELILNHPLFPLLTIVFHKCELATVAPYALDSFNKDIIEFIKQLNKEHFRHYVSNDEIDDFIIQVIQVLRFHLLEIDKVHELCDNFCQRYIDLLKDKMRLDFPSEDYKSDEEEEDDDDEEEEEEAEHLRIKEDIKPFRSLSESSENFERDTYNQPVRVPFRQKKRGIFPKSATSLMRTWLFQHLNHPYPSEEEKQFLAQETNLNIIQVNNWFINARRRIVQPMVDQSNRAAAMMGTEYRDLMVNSSYPVIDPDHILHTISPNMFNDMTAAYYPSLDQSTAYLSTNTSSDQRSISLPMQYEVLP</sequence>
<accession>A0A816B1B6</accession>
<evidence type="ECO:0000259" key="7">
    <source>
        <dbReference type="PROSITE" id="PS50071"/>
    </source>
</evidence>
<dbReference type="AlphaFoldDB" id="A0A816B1B6"/>
<comment type="similarity">
    <text evidence="1">Belongs to the TALE/MEIS homeobox family.</text>
</comment>
<feature type="compositionally biased region" description="Acidic residues" evidence="6">
    <location>
        <begin position="112"/>
        <end position="129"/>
    </location>
</feature>
<evidence type="ECO:0000313" key="10">
    <source>
        <dbReference type="Proteomes" id="UP000663828"/>
    </source>
</evidence>
<evidence type="ECO:0000256" key="3">
    <source>
        <dbReference type="ARBA" id="ARBA00023155"/>
    </source>
</evidence>
<dbReference type="Pfam" id="PF05920">
    <property type="entry name" value="Homeobox_KN"/>
    <property type="match status" value="1"/>
</dbReference>
<dbReference type="Proteomes" id="UP000663828">
    <property type="component" value="Unassembled WGS sequence"/>
</dbReference>
<dbReference type="PANTHER" id="PTHR11850">
    <property type="entry name" value="HOMEOBOX PROTEIN TRANSCRIPTION FACTORS"/>
    <property type="match status" value="1"/>
</dbReference>
<dbReference type="Proteomes" id="UP000663852">
    <property type="component" value="Unassembled WGS sequence"/>
</dbReference>
<evidence type="ECO:0000313" key="9">
    <source>
        <dbReference type="EMBL" id="CAF1604350.1"/>
    </source>
</evidence>
<dbReference type="GO" id="GO:0003677">
    <property type="term" value="F:DNA binding"/>
    <property type="evidence" value="ECO:0007669"/>
    <property type="project" value="UniProtKB-UniRule"/>
</dbReference>
<feature type="domain" description="Homeobox" evidence="7">
    <location>
        <begin position="163"/>
        <end position="226"/>
    </location>
</feature>
<dbReference type="OrthoDB" id="10056939at2759"/>
<evidence type="ECO:0000256" key="4">
    <source>
        <dbReference type="ARBA" id="ARBA00023242"/>
    </source>
</evidence>
<keyword evidence="3 5" id="KW-0371">Homeobox</keyword>